<dbReference type="EMBL" id="JAUKUD010000006">
    <property type="protein sequence ID" value="KAK0740299.1"/>
    <property type="molecule type" value="Genomic_DNA"/>
</dbReference>
<feature type="compositionally biased region" description="Low complexity" evidence="5">
    <location>
        <begin position="1039"/>
        <end position="1053"/>
    </location>
</feature>
<keyword evidence="3" id="KW-0804">Transcription</keyword>
<keyword evidence="8" id="KW-1185">Reference proteome</keyword>
<dbReference type="Proteomes" id="UP001172155">
    <property type="component" value="Unassembled WGS sequence"/>
</dbReference>
<dbReference type="GO" id="GO:0003677">
    <property type="term" value="F:DNA binding"/>
    <property type="evidence" value="ECO:0007669"/>
    <property type="project" value="InterPro"/>
</dbReference>
<protein>
    <recommendedName>
        <fullName evidence="6">JmjC domain-containing protein</fullName>
    </recommendedName>
</protein>
<feature type="compositionally biased region" description="Polar residues" evidence="5">
    <location>
        <begin position="919"/>
        <end position="931"/>
    </location>
</feature>
<feature type="compositionally biased region" description="Low complexity" evidence="5">
    <location>
        <begin position="1086"/>
        <end position="1097"/>
    </location>
</feature>
<feature type="compositionally biased region" description="Low complexity" evidence="5">
    <location>
        <begin position="883"/>
        <end position="896"/>
    </location>
</feature>
<feature type="compositionally biased region" description="Low complexity" evidence="5">
    <location>
        <begin position="1171"/>
        <end position="1188"/>
    </location>
</feature>
<feature type="compositionally biased region" description="Acidic residues" evidence="5">
    <location>
        <begin position="952"/>
        <end position="961"/>
    </location>
</feature>
<dbReference type="Pfam" id="PF10497">
    <property type="entry name" value="zf-4CXXC_R1"/>
    <property type="match status" value="1"/>
</dbReference>
<feature type="compositionally biased region" description="Low complexity" evidence="5">
    <location>
        <begin position="1067"/>
        <end position="1076"/>
    </location>
</feature>
<accession>A0AA40EJ56</accession>
<dbReference type="InterPro" id="IPR003347">
    <property type="entry name" value="JmjC_dom"/>
</dbReference>
<proteinExistence type="predicted"/>
<keyword evidence="4" id="KW-0539">Nucleus</keyword>
<feature type="domain" description="JmjC" evidence="6">
    <location>
        <begin position="175"/>
        <end position="341"/>
    </location>
</feature>
<dbReference type="PRINTS" id="PR00929">
    <property type="entry name" value="ATHOOK"/>
</dbReference>
<organism evidence="7 8">
    <name type="scientific">Schizothecium vesticola</name>
    <dbReference type="NCBI Taxonomy" id="314040"/>
    <lineage>
        <taxon>Eukaryota</taxon>
        <taxon>Fungi</taxon>
        <taxon>Dikarya</taxon>
        <taxon>Ascomycota</taxon>
        <taxon>Pezizomycotina</taxon>
        <taxon>Sordariomycetes</taxon>
        <taxon>Sordariomycetidae</taxon>
        <taxon>Sordariales</taxon>
        <taxon>Schizotheciaceae</taxon>
        <taxon>Schizothecium</taxon>
    </lineage>
</organism>
<feature type="compositionally biased region" description="Pro residues" evidence="5">
    <location>
        <begin position="1201"/>
        <end position="1218"/>
    </location>
</feature>
<evidence type="ECO:0000313" key="7">
    <source>
        <dbReference type="EMBL" id="KAK0740299.1"/>
    </source>
</evidence>
<feature type="compositionally biased region" description="Polar residues" evidence="5">
    <location>
        <begin position="698"/>
        <end position="711"/>
    </location>
</feature>
<keyword evidence="2" id="KW-0805">Transcription regulation</keyword>
<evidence type="ECO:0000256" key="4">
    <source>
        <dbReference type="ARBA" id="ARBA00023242"/>
    </source>
</evidence>
<dbReference type="Pfam" id="PF02373">
    <property type="entry name" value="JmjC"/>
    <property type="match status" value="1"/>
</dbReference>
<evidence type="ECO:0000256" key="1">
    <source>
        <dbReference type="ARBA" id="ARBA00004123"/>
    </source>
</evidence>
<evidence type="ECO:0000256" key="3">
    <source>
        <dbReference type="ARBA" id="ARBA00023163"/>
    </source>
</evidence>
<dbReference type="Gene3D" id="2.60.120.650">
    <property type="entry name" value="Cupin"/>
    <property type="match status" value="1"/>
</dbReference>
<feature type="compositionally biased region" description="Low complexity" evidence="5">
    <location>
        <begin position="1133"/>
        <end position="1143"/>
    </location>
</feature>
<gene>
    <name evidence="7" type="ORF">B0T18DRAFT_470896</name>
</gene>
<dbReference type="InterPro" id="IPR017956">
    <property type="entry name" value="AT_hook_DNA-bd_motif"/>
</dbReference>
<name>A0AA40EJ56_9PEZI</name>
<dbReference type="SUPFAM" id="SSF51197">
    <property type="entry name" value="Clavaminate synthase-like"/>
    <property type="match status" value="1"/>
</dbReference>
<dbReference type="PROSITE" id="PS51184">
    <property type="entry name" value="JMJC"/>
    <property type="match status" value="1"/>
</dbReference>
<comment type="subcellular location">
    <subcellularLocation>
        <location evidence="1">Nucleus</location>
    </subcellularLocation>
</comment>
<sequence length="1300" mass="145259">MPTSLHPQAKFDPIPPDLDLHTLVDNTPNFQWVNRVTAAQIRNIGPQEFEKLVLIHVIQGGKPLVIEKWNDRLPKSLFSSAWLEENCNKRQENVRDIVAQADIPMTMGHYLRSMKQLTNQWTPANFRDERRQRLYLKDIDCPPEWQERLQKVIPPNLFYMNHNVEERTGRRHSDDSDMFQDVHSATPAGDLMSSLPEPMRAQNLMCYIGHEGTYTPAHREMCASLGQNIMIDASGDENGEKPGSSIWFMTETKDREVIREYFLSMLGHDIEIEKHFAQINAWKKATFPVYIVEQRVGDFVLVPPLAPHQVWNRGTRTIKVAWNRTTVETLEMALHEALPKARLVCRDEQYKNKAIIFYTLNKYYKEMIDAEKKADIGLLGFGQDLVRNSTRMKQMAADFHALFRLFTEVLVDEMFATKEKDVEYIEFDSCVTCSYCRANIFNRFLTCKNCVRQLANGDEDTYDICMECYAMGRSCLCVSNLSWCEQWKWSDLVDRYEDWRNLIIKNDGYINLEHSPLPLELARRRSGKKSVAQICQEQLRRRPWKDLAKVDKPEVLELSEPEVDENGKPKKKKKGRKQKKGDVYRCHVCFHKDYTYRLAYCATPGCAEAYCFGVLYRAFDMMPQEVLQNERWLCPKCLGICNCAACRKAGLGNPYMPKNTLLGHDTRAVADDRSVESLVDFRVHNLSWLKTAGEESRNPSSSRMRRLQQQAESEKAKEADLASEVPPNTAADHAAADEHGMNGVSHQNGDLGGAEVADMSVDDQSAYPDPSGLGHGHDRMLGMGYYEQDDSADRILFDPYQMPSAESMVVDDEPEMSEYFKKQLRLAKRRAKNDDDNDPDFAAPKTHHRKRQRREGSEQADALQEALNNMDPALFADETTIDAPMMPAAPEAGPPAQDSAEPEMERPGRKPGRPRASDVAQTQAPAQSSAGQGMKRGRGRLPRSSYATQSAQEDDGDDLDAELARQLDDFGDDGEVIQRPSAESSAAPALKRRGRPPRSSLPQTSAAAEMPSASPFLPFGDRMKLNGKKVRIGQRKSEPAAPTQPEEATPPTTRRVLNRQPMPAPPTRGGSTMPTRGRGRGRPPRATRNVDVSSSPSGDDDDDFNPDASELEVDDDDASFHAPPSASPPPPKRAAAATAAKKAPPAPEPSPSQEPEPEQSPSPEPEPEPGMSPERSLSAAAPERSPSVAPEPAPEPEPEPEPSPMASPSPPPSPPKPKGPTIVRLMDSDEDEFDYGSSGSESEEAVRSVSSSDSDSDDDDIPATKEALRRSGLAIRGRGGSSALRGRGWRGRGRGRERGG</sequence>
<evidence type="ECO:0000256" key="2">
    <source>
        <dbReference type="ARBA" id="ARBA00023015"/>
    </source>
</evidence>
<evidence type="ECO:0000256" key="5">
    <source>
        <dbReference type="SAM" id="MobiDB-lite"/>
    </source>
</evidence>
<dbReference type="GO" id="GO:0005634">
    <property type="term" value="C:nucleus"/>
    <property type="evidence" value="ECO:0007669"/>
    <property type="project" value="UniProtKB-SubCell"/>
</dbReference>
<reference evidence="7" key="1">
    <citation type="submission" date="2023-06" db="EMBL/GenBank/DDBJ databases">
        <title>Genome-scale phylogeny and comparative genomics of the fungal order Sordariales.</title>
        <authorList>
            <consortium name="Lawrence Berkeley National Laboratory"/>
            <person name="Hensen N."/>
            <person name="Bonometti L."/>
            <person name="Westerberg I."/>
            <person name="Brannstrom I.O."/>
            <person name="Guillou S."/>
            <person name="Cros-Aarteil S."/>
            <person name="Calhoun S."/>
            <person name="Haridas S."/>
            <person name="Kuo A."/>
            <person name="Mondo S."/>
            <person name="Pangilinan J."/>
            <person name="Riley R."/>
            <person name="LaButti K."/>
            <person name="Andreopoulos B."/>
            <person name="Lipzen A."/>
            <person name="Chen C."/>
            <person name="Yanf M."/>
            <person name="Daum C."/>
            <person name="Ng V."/>
            <person name="Clum A."/>
            <person name="Steindorff A."/>
            <person name="Ohm R."/>
            <person name="Martin F."/>
            <person name="Silar P."/>
            <person name="Natvig D."/>
            <person name="Lalanne C."/>
            <person name="Gautier V."/>
            <person name="Ament-velasquez S.L."/>
            <person name="Kruys A."/>
            <person name="Hutchinson M.I."/>
            <person name="Powell A.J."/>
            <person name="Barry K."/>
            <person name="Miller A.N."/>
            <person name="Grigoriev I.V."/>
            <person name="Debuchy R."/>
            <person name="Gladieux P."/>
            <person name="Thoren M.H."/>
            <person name="Johannesson H."/>
        </authorList>
    </citation>
    <scope>NUCLEOTIDE SEQUENCE</scope>
    <source>
        <strain evidence="7">SMH3187-1</strain>
    </source>
</reference>
<evidence type="ECO:0000259" key="6">
    <source>
        <dbReference type="PROSITE" id="PS51184"/>
    </source>
</evidence>
<feature type="compositionally biased region" description="Acidic residues" evidence="5">
    <location>
        <begin position="1098"/>
        <end position="1117"/>
    </location>
</feature>
<feature type="compositionally biased region" description="Pro residues" evidence="5">
    <location>
        <begin position="1144"/>
        <end position="1170"/>
    </location>
</feature>
<feature type="region of interest" description="Disordered" evidence="5">
    <location>
        <begin position="827"/>
        <end position="1300"/>
    </location>
</feature>
<feature type="compositionally biased region" description="Basic residues" evidence="5">
    <location>
        <begin position="1025"/>
        <end position="1034"/>
    </location>
</feature>
<evidence type="ECO:0000313" key="8">
    <source>
        <dbReference type="Proteomes" id="UP001172155"/>
    </source>
</evidence>
<comment type="caution">
    <text evidence="7">The sequence shown here is derived from an EMBL/GenBank/DDBJ whole genome shotgun (WGS) entry which is preliminary data.</text>
</comment>
<dbReference type="SMART" id="SM00558">
    <property type="entry name" value="JmjC"/>
    <property type="match status" value="1"/>
</dbReference>
<feature type="region of interest" description="Disordered" evidence="5">
    <location>
        <begin position="692"/>
        <end position="726"/>
    </location>
</feature>
<dbReference type="InterPro" id="IPR018866">
    <property type="entry name" value="Znf-4CXXC_R1"/>
</dbReference>